<evidence type="ECO:0000313" key="21">
    <source>
        <dbReference type="EMBL" id="AIX25924.1"/>
    </source>
</evidence>
<evidence type="ECO:0000313" key="39">
    <source>
        <dbReference type="EMBL" id="AIX38713.1"/>
    </source>
</evidence>
<dbReference type="EMBL" id="KJ019047">
    <property type="protein sequence ID" value="AIX18866.1"/>
    <property type="molecule type" value="Genomic_DNA"/>
</dbReference>
<dbReference type="Proteomes" id="UP000033003">
    <property type="component" value="Segment"/>
</dbReference>
<dbReference type="EMBL" id="KJ019121">
    <property type="protein sequence ID" value="AIX36481.1"/>
    <property type="molecule type" value="Genomic_DNA"/>
</dbReference>
<dbReference type="EMBL" id="KJ019127">
    <property type="protein sequence ID" value="AIX37844.1"/>
    <property type="molecule type" value="Genomic_DNA"/>
</dbReference>
<dbReference type="EMBL" id="KJ019140">
    <property type="protein sequence ID" value="AIX40643.1"/>
    <property type="molecule type" value="Genomic_DNA"/>
</dbReference>
<evidence type="ECO:0000313" key="34">
    <source>
        <dbReference type="EMBL" id="AIX37408.1"/>
    </source>
</evidence>
<evidence type="ECO:0000313" key="13">
    <source>
        <dbReference type="EMBL" id="AIX21167.1"/>
    </source>
</evidence>
<dbReference type="EMBL" id="KJ019162">
    <property type="protein sequence ID" value="AIX46336.1"/>
    <property type="molecule type" value="Genomic_DNA"/>
</dbReference>
<dbReference type="EMBL" id="KJ019056">
    <property type="protein sequence ID" value="AIX20950.1"/>
    <property type="molecule type" value="Genomic_DNA"/>
</dbReference>
<evidence type="ECO:0000313" key="47">
    <source>
        <dbReference type="Proteomes" id="UP000033003"/>
    </source>
</evidence>
<evidence type="ECO:0000313" key="33">
    <source>
        <dbReference type="EMBL" id="AIX37190.1"/>
    </source>
</evidence>
<dbReference type="Proteomes" id="UP000185384">
    <property type="component" value="Segment"/>
</dbReference>
<evidence type="ECO:0000313" key="3">
    <source>
        <dbReference type="EMBL" id="AIX15320.1"/>
    </source>
</evidence>
<dbReference type="EMBL" id="KJ019125">
    <property type="protein sequence ID" value="AIX37408.1"/>
    <property type="molecule type" value="Genomic_DNA"/>
</dbReference>
<evidence type="ECO:0000313" key="18">
    <source>
        <dbReference type="EMBL" id="AIX25058.1"/>
    </source>
</evidence>
<dbReference type="EMBL" id="KJ019112">
    <property type="protein sequence ID" value="AIX34541.1"/>
    <property type="molecule type" value="Genomic_DNA"/>
</dbReference>
<dbReference type="Proteomes" id="UP000185364">
    <property type="component" value="Segment"/>
</dbReference>
<evidence type="ECO:0000313" key="37">
    <source>
        <dbReference type="EMBL" id="AIX38277.1"/>
    </source>
</evidence>
<dbReference type="EMBL" id="KJ019074">
    <property type="protein sequence ID" value="AIX25058.1"/>
    <property type="molecule type" value="Genomic_DNA"/>
</dbReference>
<dbReference type="Proteomes" id="UP000185354">
    <property type="component" value="Segment"/>
</dbReference>
<evidence type="ECO:0000313" key="11">
    <source>
        <dbReference type="EMBL" id="AIX19518.1"/>
    </source>
</evidence>
<dbReference type="EMBL" id="KJ019077">
    <property type="protein sequence ID" value="AIX25706.1"/>
    <property type="molecule type" value="Genomic_DNA"/>
</dbReference>
<dbReference type="EMBL" id="KJ019079">
    <property type="protein sequence ID" value="AIX26141.1"/>
    <property type="molecule type" value="Genomic_DNA"/>
</dbReference>
<dbReference type="EMBL" id="KJ019072">
    <property type="protein sequence ID" value="AIX24622.1"/>
    <property type="molecule type" value="Genomic_DNA"/>
</dbReference>
<evidence type="ECO:0000313" key="42">
    <source>
        <dbReference type="EMBL" id="AIX40643.1"/>
    </source>
</evidence>
<reference evidence="47 48" key="1">
    <citation type="submission" date="2013-12" db="EMBL/GenBank/DDBJ databases">
        <title>Ecological redundancy of diverse viral populations within a natural community.</title>
        <authorList>
            <person name="Gregory A.C."/>
            <person name="LaButti K."/>
            <person name="Copeland A."/>
            <person name="Woyke T."/>
            <person name="Sullivan M.B."/>
        </authorList>
    </citation>
    <scope>NUCLEOTIDE SEQUENCE [LARGE SCALE GENOMIC DNA]</scope>
    <source>
        <strain evidence="40">Syn7803C102</strain>
        <strain evidence="41">Syn7803C108</strain>
        <strain evidence="42">Syn7803C109</strain>
        <strain evidence="43">Syn7803C35</strain>
        <strain evidence="44">Syn7803C37</strain>
        <strain evidence="45">Syn7803C39</strain>
        <strain evidence="46">Syn7803C40</strain>
        <strain evidence="1">Syn7803C45</strain>
        <strain evidence="2">Syn7803C46</strain>
        <strain evidence="3">Syn7803C48</strain>
        <strain evidence="4">Syn7803C49</strain>
        <strain evidence="5">Syn7803C54</strain>
        <strain evidence="6">Syn7803C55</strain>
        <strain evidence="7">Syn7803C57</strain>
        <strain evidence="8">Syn7803C72</strain>
        <strain evidence="9">Syn7803C73</strain>
        <strain evidence="10">Syn7803C75</strain>
        <strain evidence="11">Syn7803C77</strain>
        <strain evidence="12">Syn7803C88</strain>
        <strain evidence="13">Syn7803C89</strain>
        <strain evidence="14">Syn7803C93</strain>
        <strain evidence="15">Syn7803US104</strain>
        <strain evidence="16">Syn7803US108</strain>
        <strain evidence="17">Syn7803US109</strain>
        <strain evidence="18">Syn7803US110</strain>
        <strain evidence="19">Syn7803US111</strain>
        <strain evidence="20">Syn7803US113</strain>
        <strain evidence="21">Syn7803US114</strain>
        <strain evidence="22">Syn7803US115</strain>
        <strain evidence="23">Syn7803US116</strain>
        <strain evidence="24">Syn7803US122</strain>
        <strain evidence="26">Syn7803US5</strain>
        <strain evidence="25">Syn7803US59</strain>
        <strain evidence="27">Syn7803US61</strain>
        <strain evidence="28">Syn7803US63</strain>
        <strain evidence="29">Syn7803US64</strain>
        <strain evidence="30">Syn7803US65</strain>
        <strain evidence="31">Syn7803US71</strain>
        <strain evidence="32">Syn7803US78</strain>
        <strain evidence="33">Syn7803US80</strain>
        <strain evidence="34">Syn7803US82</strain>
        <strain evidence="35">Syn7803US83</strain>
        <strain evidence="36">Syn7803US85</strain>
        <strain evidence="37">Syn7803US89</strain>
        <strain evidence="38">Syn7803US94</strain>
        <strain evidence="39">Syn7803US95</strain>
    </source>
</reference>
<evidence type="ECO:0000313" key="28">
    <source>
        <dbReference type="EMBL" id="AIX35607.1"/>
    </source>
</evidence>
<dbReference type="EMBL" id="KJ019118">
    <property type="protein sequence ID" value="AIX35825.1"/>
    <property type="molecule type" value="Genomic_DNA"/>
</dbReference>
<dbReference type="EMBL" id="KJ019075">
    <property type="protein sequence ID" value="AIX25277.1"/>
    <property type="molecule type" value="Genomic_DNA"/>
</dbReference>
<dbReference type="EMBL" id="KJ019139">
    <property type="protein sequence ID" value="AIX40424.1"/>
    <property type="molecule type" value="Genomic_DNA"/>
</dbReference>
<evidence type="ECO:0000313" key="27">
    <source>
        <dbReference type="EMBL" id="AIX35185.1"/>
    </source>
</evidence>
<dbReference type="Proteomes" id="UP000185350">
    <property type="component" value="Segment"/>
</dbReference>
<evidence type="ECO:0000313" key="1">
    <source>
        <dbReference type="EMBL" id="AIX14674.1"/>
    </source>
</evidence>
<evidence type="ECO:0000313" key="35">
    <source>
        <dbReference type="EMBL" id="AIX37626.1"/>
    </source>
</evidence>
<evidence type="ECO:0000313" key="14">
    <source>
        <dbReference type="EMBL" id="AIX22396.1"/>
    </source>
</evidence>
<dbReference type="Proteomes" id="UP000185374">
    <property type="component" value="Segment"/>
</dbReference>
<dbReference type="Proteomes" id="UP000185353">
    <property type="component" value="Segment"/>
</dbReference>
<accession>A0A0E3EU64</accession>
<dbReference type="EMBL" id="KJ019136">
    <property type="protein sequence ID" value="AIX39788.1"/>
    <property type="molecule type" value="Genomic_DNA"/>
</dbReference>
<evidence type="ECO:0000313" key="15">
    <source>
        <dbReference type="EMBL" id="AIX24187.1"/>
    </source>
</evidence>
<dbReference type="EMBL" id="KJ019129">
    <property type="protein sequence ID" value="AIX38277.1"/>
    <property type="molecule type" value="Genomic_DNA"/>
</dbReference>
<evidence type="ECO:0000313" key="4">
    <source>
        <dbReference type="EMBL" id="AIX15538.1"/>
    </source>
</evidence>
<evidence type="ECO:0000313" key="25">
    <source>
        <dbReference type="EMBL" id="AIX34541.1"/>
    </source>
</evidence>
<dbReference type="Proteomes" id="UP000185362">
    <property type="component" value="Segment"/>
</dbReference>
<dbReference type="EMBL" id="KJ019130">
    <property type="protein sequence ID" value="AIX38494.1"/>
    <property type="molecule type" value="Genomic_DNA"/>
</dbReference>
<dbReference type="EMBL" id="KJ019113">
    <property type="protein sequence ID" value="AIX34761.1"/>
    <property type="molecule type" value="Genomic_DNA"/>
</dbReference>
<dbReference type="EMBL" id="KJ019048">
    <property type="protein sequence ID" value="AIX19085.1"/>
    <property type="molecule type" value="Genomic_DNA"/>
</dbReference>
<evidence type="ECO:0000313" key="29">
    <source>
        <dbReference type="EMBL" id="AIX35825.1"/>
    </source>
</evidence>
<dbReference type="Proteomes" id="UP000185343">
    <property type="component" value="Segment"/>
</dbReference>
<dbReference type="Proteomes" id="UP000185352">
    <property type="component" value="Segment"/>
</dbReference>
<dbReference type="Proteomes" id="UP000185365">
    <property type="component" value="Segment"/>
</dbReference>
<evidence type="ECO:0000313" key="50">
    <source>
        <dbReference type="Proteomes" id="UP000185370"/>
    </source>
</evidence>
<dbReference type="Proteomes" id="UP000185358">
    <property type="component" value="Segment"/>
</dbReference>
<dbReference type="Proteomes" id="UP000185372">
    <property type="component" value="Genome"/>
</dbReference>
<dbReference type="Proteomes" id="UP000185376">
    <property type="component" value="Segment"/>
</dbReference>
<evidence type="ECO:0000313" key="2">
    <source>
        <dbReference type="EMBL" id="AIX14893.1"/>
    </source>
</evidence>
<evidence type="ECO:0000313" key="20">
    <source>
        <dbReference type="EMBL" id="AIX25706.1"/>
    </source>
</evidence>
<dbReference type="Proteomes" id="UP000185382">
    <property type="component" value="Segment"/>
</dbReference>
<evidence type="ECO:0000313" key="8">
    <source>
        <dbReference type="EMBL" id="AIX18648.1"/>
    </source>
</evidence>
<keyword evidence="49" id="KW-1185">Reference proteome</keyword>
<dbReference type="Proteomes" id="UP000185381">
    <property type="component" value="Genome"/>
</dbReference>
<evidence type="ECO:0000313" key="46">
    <source>
        <dbReference type="EMBL" id="AIX46978.1"/>
    </source>
</evidence>
<dbReference type="EMBL" id="KJ019028">
    <property type="protein sequence ID" value="AIX14674.1"/>
    <property type="molecule type" value="Genomic_DNA"/>
</dbReference>
<dbReference type="Proteomes" id="UP000185360">
    <property type="component" value="Genome"/>
</dbReference>
<evidence type="ECO:0000313" key="7">
    <source>
        <dbReference type="EMBL" id="AIX16369.1"/>
    </source>
</evidence>
<evidence type="ECO:0000313" key="23">
    <source>
        <dbReference type="EMBL" id="AIX26359.1"/>
    </source>
</evidence>
<dbReference type="EMBL" id="KJ019119">
    <property type="protein sequence ID" value="AIX36046.1"/>
    <property type="molecule type" value="Genomic_DNA"/>
</dbReference>
<dbReference type="Proteomes" id="UP000185383">
    <property type="component" value="Segment"/>
</dbReference>
<evidence type="ECO:0000313" key="22">
    <source>
        <dbReference type="EMBL" id="AIX26141.1"/>
    </source>
</evidence>
<evidence type="ECO:0000313" key="12">
    <source>
        <dbReference type="EMBL" id="AIX20950.1"/>
    </source>
</evidence>
<evidence type="ECO:0000313" key="48">
    <source>
        <dbReference type="Proteomes" id="UP000185343"/>
    </source>
</evidence>
<dbReference type="EMBL" id="KJ019031">
    <property type="protein sequence ID" value="AIX15320.1"/>
    <property type="molecule type" value="Genomic_DNA"/>
</dbReference>
<evidence type="ECO:0000313" key="45">
    <source>
        <dbReference type="EMBL" id="AIX46761.1"/>
    </source>
</evidence>
<dbReference type="EMBL" id="KJ019036">
    <property type="protein sequence ID" value="AIX16369.1"/>
    <property type="molecule type" value="Genomic_DNA"/>
</dbReference>
<dbReference type="EMBL" id="KJ019120">
    <property type="protein sequence ID" value="AIX36264.1"/>
    <property type="molecule type" value="Genomic_DNA"/>
</dbReference>
<dbReference type="EMBL" id="KJ019070">
    <property type="protein sequence ID" value="AIX24187.1"/>
    <property type="molecule type" value="Genomic_DNA"/>
</dbReference>
<dbReference type="EMBL" id="KJ019164">
    <property type="protein sequence ID" value="AIX46761.1"/>
    <property type="molecule type" value="Genomic_DNA"/>
</dbReference>
<dbReference type="EMBL" id="KJ019050">
    <property type="protein sequence ID" value="AIX19518.1"/>
    <property type="molecule type" value="Genomic_DNA"/>
</dbReference>
<dbReference type="EMBL" id="KJ019029">
    <property type="protein sequence ID" value="AIX14893.1"/>
    <property type="molecule type" value="Genomic_DNA"/>
</dbReference>
<evidence type="ECO:0000313" key="5">
    <source>
        <dbReference type="EMBL" id="AIX15967.1"/>
    </source>
</evidence>
<dbReference type="Proteomes" id="UP000185349">
    <property type="component" value="Segment"/>
</dbReference>
<evidence type="ECO:0000313" key="17">
    <source>
        <dbReference type="EMBL" id="AIX24841.1"/>
    </source>
</evidence>
<evidence type="ECO:0000313" key="6">
    <source>
        <dbReference type="EMBL" id="AIX16184.1"/>
    </source>
</evidence>
<dbReference type="Proteomes" id="UP000185379">
    <property type="component" value="Segment"/>
</dbReference>
<dbReference type="RefSeq" id="YP_009133405.1">
    <property type="nucleotide sequence ID" value="NC_026923.1"/>
</dbReference>
<dbReference type="Proteomes" id="UP000185348">
    <property type="component" value="Segment"/>
</dbReference>
<evidence type="ECO:0000313" key="31">
    <source>
        <dbReference type="EMBL" id="AIX36264.1"/>
    </source>
</evidence>
<dbReference type="EMBL" id="KJ019032">
    <property type="protein sequence ID" value="AIX15538.1"/>
    <property type="molecule type" value="Genomic_DNA"/>
</dbReference>
<dbReference type="EMBL" id="KJ019124">
    <property type="protein sequence ID" value="AIX37190.1"/>
    <property type="molecule type" value="Genomic_DNA"/>
</dbReference>
<dbReference type="Proteomes" id="UP000185370">
    <property type="component" value="Segment"/>
</dbReference>
<dbReference type="EMBL" id="KJ019080">
    <property type="protein sequence ID" value="AIX26359.1"/>
    <property type="molecule type" value="Genomic_DNA"/>
</dbReference>
<dbReference type="EMBL" id="KJ019034">
    <property type="protein sequence ID" value="AIX15967.1"/>
    <property type="molecule type" value="Genomic_DNA"/>
</dbReference>
<dbReference type="EMBL" id="KJ019160">
    <property type="protein sequence ID" value="AIX45899.1"/>
    <property type="molecule type" value="Genomic_DNA"/>
</dbReference>
<dbReference type="Proteomes" id="UP000185366">
    <property type="component" value="Segment"/>
</dbReference>
<proteinExistence type="predicted"/>
<dbReference type="Proteomes" id="UP000185369">
    <property type="component" value="Segment"/>
</dbReference>
<dbReference type="EMBL" id="KJ019078">
    <property type="protein sequence ID" value="AIX25924.1"/>
    <property type="molecule type" value="Genomic_DNA"/>
</dbReference>
<dbReference type="EMBL" id="KJ019115">
    <property type="protein sequence ID" value="AIX35185.1"/>
    <property type="molecule type" value="Genomic_DNA"/>
</dbReference>
<dbReference type="Proteomes" id="UP000185380">
    <property type="component" value="Segment"/>
</dbReference>
<dbReference type="Proteomes" id="UP000185355">
    <property type="component" value="Segment"/>
</dbReference>
<dbReference type="Proteomes" id="UP000185368">
    <property type="component" value="Segment"/>
</dbReference>
<dbReference type="EMBL" id="KJ019062">
    <property type="protein sequence ID" value="AIX22396.1"/>
    <property type="molecule type" value="Genomic_DNA"/>
</dbReference>
<dbReference type="Proteomes" id="UP000185357">
    <property type="component" value="Segment"/>
</dbReference>
<dbReference type="Proteomes" id="UP000185351">
    <property type="component" value="Segment"/>
</dbReference>
<dbReference type="EMBL" id="KJ019117">
    <property type="protein sequence ID" value="AIX35607.1"/>
    <property type="molecule type" value="Genomic_DNA"/>
</dbReference>
<evidence type="ECO:0000313" key="36">
    <source>
        <dbReference type="EMBL" id="AIX37844.1"/>
    </source>
</evidence>
<dbReference type="EMBL" id="KJ019035">
    <property type="protein sequence ID" value="AIX16184.1"/>
    <property type="molecule type" value="Genomic_DNA"/>
</dbReference>
<evidence type="ECO:0000313" key="10">
    <source>
        <dbReference type="EMBL" id="AIX19085.1"/>
    </source>
</evidence>
<gene>
    <name evidence="40" type="ORF">Syn7803C102_62</name>
    <name evidence="41" type="ORF">Syn7803C108_62</name>
    <name evidence="42" type="ORF">Syn7803C109_62</name>
    <name evidence="43" type="ORF">Syn7803C35_62</name>
    <name evidence="44" type="ORF">Syn7803C37_63</name>
    <name evidence="45" type="ORF">Syn7803C39_62</name>
    <name evidence="46" type="ORF">Syn7803C40_62</name>
    <name evidence="1" type="ORF">Syn7803C45_63</name>
    <name evidence="2" type="ORF">Syn7803C46_62</name>
    <name evidence="3" type="ORF">Syn7803C48_62</name>
    <name evidence="4" type="ORF">Syn7803C49_62</name>
    <name evidence="5" type="ORF">Syn7803C54_62</name>
    <name evidence="6" type="ORF">Syn7803C55_59</name>
    <name evidence="7" type="ORF">Syn7803C57_62</name>
    <name evidence="8" type="ORF">Syn7803C72_62</name>
    <name evidence="9" type="ORF">Syn7803C73_62</name>
    <name evidence="10" type="ORF">Syn7803C75_63</name>
    <name evidence="11" type="ORF">Syn7803C77_61</name>
    <name evidence="12" type="ORF">Syn7803C88_62</name>
    <name evidence="13" type="ORF">Syn7803C89_62</name>
    <name evidence="14" type="ORF">Syn7803C93_62</name>
    <name evidence="15" type="ORF">Syn7803US104_62</name>
    <name evidence="16" type="ORF">Syn7803US108_62</name>
    <name evidence="17" type="ORF">Syn7803US109_63</name>
    <name evidence="18" type="ORF">Syn7803US110_62</name>
    <name evidence="19" type="ORF">Syn7803US111_62</name>
    <name evidence="20" type="ORF">Syn7803US113_62</name>
    <name evidence="21" type="ORF">Syn7803US114_62</name>
    <name evidence="22" type="ORF">Syn7803US115_61</name>
    <name evidence="23" type="ORF">Syn7803US116_62</name>
    <name evidence="24" type="ORF">Syn7803US122_62</name>
    <name evidence="25" type="ORF">Syn7803US59_62</name>
    <name evidence="26" type="ORF">Syn7803US5_63</name>
    <name evidence="27" type="ORF">Syn7803US61_61</name>
    <name evidence="28" type="ORF">Syn7803US63_61</name>
    <name evidence="29" type="ORF">Syn7803US64_62</name>
    <name evidence="30" type="ORF">Syn7803US65_64</name>
    <name evidence="31" type="ORF">Syn7803US71_62</name>
    <name evidence="32" type="ORF">Syn7803US78_62</name>
    <name evidence="33" type="ORF">Syn7803US80_64</name>
    <name evidence="34" type="ORF">Syn7803US82_62</name>
    <name evidence="35" type="ORF">Syn7803US83_62</name>
    <name evidence="36" type="ORF">Syn7803US85_62</name>
    <name evidence="37" type="ORF">Syn7803US89_62</name>
    <name evidence="38" type="ORF">Syn7803US94_62</name>
    <name evidence="39" type="ORF">Syn7803US95_63</name>
</gene>
<dbReference type="Proteomes" id="UP000220606">
    <property type="component" value="Segment"/>
</dbReference>
<dbReference type="EMBL" id="KJ019126">
    <property type="protein sequence ID" value="AIX37626.1"/>
    <property type="molecule type" value="Genomic_DNA"/>
</dbReference>
<dbReference type="Proteomes" id="UP000185363">
    <property type="component" value="Segment"/>
</dbReference>
<dbReference type="Proteomes" id="UP000185378">
    <property type="component" value="Segment"/>
</dbReference>
<dbReference type="Proteomes" id="UP000185361">
    <property type="component" value="Segment"/>
</dbReference>
<dbReference type="Proteomes" id="UP000185375">
    <property type="component" value="Segment"/>
</dbReference>
<evidence type="ECO:0000313" key="43">
    <source>
        <dbReference type="EMBL" id="AIX45899.1"/>
    </source>
</evidence>
<dbReference type="Proteomes" id="UP000185346">
    <property type="component" value="Segment"/>
</dbReference>
<evidence type="ECO:0000313" key="16">
    <source>
        <dbReference type="EMBL" id="AIX24622.1"/>
    </source>
</evidence>
<dbReference type="EMBL" id="KJ019165">
    <property type="protein sequence ID" value="AIX46978.1"/>
    <property type="molecule type" value="Genomic_DNA"/>
</dbReference>
<dbReference type="GeneID" id="24171473"/>
<evidence type="ECO:0000313" key="26">
    <source>
        <dbReference type="EMBL" id="AIX34761.1"/>
    </source>
</evidence>
<dbReference type="Proteomes" id="UP000185385">
    <property type="component" value="Segment"/>
</dbReference>
<protein>
    <submittedName>
        <fullName evidence="6">Uncharacterized protein</fullName>
    </submittedName>
</protein>
<dbReference type="Proteomes" id="UP000185367">
    <property type="component" value="Segment"/>
</dbReference>
<dbReference type="Proteomes" id="UP000185344">
    <property type="component" value="Segment"/>
</dbReference>
<dbReference type="Proteomes" id="UP000185371">
    <property type="component" value="Segment"/>
</dbReference>
<evidence type="ECO:0000313" key="44">
    <source>
        <dbReference type="EMBL" id="AIX46336.1"/>
    </source>
</evidence>
<dbReference type="Proteomes" id="UP000185345">
    <property type="component" value="Segment"/>
</dbReference>
<evidence type="ECO:0000313" key="30">
    <source>
        <dbReference type="EMBL" id="AIX36046.1"/>
    </source>
</evidence>
<dbReference type="Proteomes" id="UP000185386">
    <property type="component" value="Segment"/>
</dbReference>
<dbReference type="Proteomes" id="UP000185377">
    <property type="component" value="Segment"/>
</dbReference>
<dbReference type="OrthoDB" id="39083at10239"/>
<evidence type="ECO:0000313" key="49">
    <source>
        <dbReference type="Proteomes" id="UP000185365"/>
    </source>
</evidence>
<name>A0A0E3EU64_9CAUD</name>
<dbReference type="Proteomes" id="UP000185347">
    <property type="component" value="Segment"/>
</dbReference>
<dbReference type="KEGG" id="vg:24171473"/>
<dbReference type="EMBL" id="KJ019073">
    <property type="protein sequence ID" value="AIX24841.1"/>
    <property type="molecule type" value="Genomic_DNA"/>
</dbReference>
<dbReference type="Proteomes" id="UP000185373">
    <property type="component" value="Segment"/>
</dbReference>
<dbReference type="EMBL" id="KJ019057">
    <property type="protein sequence ID" value="AIX21167.1"/>
    <property type="molecule type" value="Genomic_DNA"/>
</dbReference>
<dbReference type="EMBL" id="KJ019131">
    <property type="protein sequence ID" value="AIX38713.1"/>
    <property type="molecule type" value="Genomic_DNA"/>
</dbReference>
<evidence type="ECO:0000313" key="19">
    <source>
        <dbReference type="EMBL" id="AIX25277.1"/>
    </source>
</evidence>
<evidence type="ECO:0000313" key="41">
    <source>
        <dbReference type="EMBL" id="AIX40424.1"/>
    </source>
</evidence>
<dbReference type="Proteomes" id="UP000185356">
    <property type="component" value="Segment"/>
</dbReference>
<dbReference type="EMBL" id="KJ019083">
    <property type="protein sequence ID" value="AIX26995.1"/>
    <property type="molecule type" value="Genomic_DNA"/>
</dbReference>
<evidence type="ECO:0000313" key="9">
    <source>
        <dbReference type="EMBL" id="AIX18866.1"/>
    </source>
</evidence>
<evidence type="ECO:0000313" key="40">
    <source>
        <dbReference type="EMBL" id="AIX39788.1"/>
    </source>
</evidence>
<evidence type="ECO:0000313" key="38">
    <source>
        <dbReference type="EMBL" id="AIX38494.1"/>
    </source>
</evidence>
<dbReference type="EMBL" id="KJ019046">
    <property type="protein sequence ID" value="AIX18648.1"/>
    <property type="molecule type" value="Genomic_DNA"/>
</dbReference>
<evidence type="ECO:0000313" key="24">
    <source>
        <dbReference type="EMBL" id="AIX26995.1"/>
    </source>
</evidence>
<sequence>MARYSVIYQTASEEVVDSRHAQKEYAEERREFCKNLLHKLNVSSVDVTVRSL</sequence>
<dbReference type="Proteomes" id="UP000185359">
    <property type="component" value="Segment"/>
</dbReference>
<evidence type="ECO:0000313" key="32">
    <source>
        <dbReference type="EMBL" id="AIX36481.1"/>
    </source>
</evidence>
<organism evidence="6 50">
    <name type="scientific">Synechococcus phage ACG-2014d</name>
    <dbReference type="NCBI Taxonomy" id="1493509"/>
    <lineage>
        <taxon>Viruses</taxon>
        <taxon>Duplodnaviria</taxon>
        <taxon>Heunggongvirae</taxon>
        <taxon>Uroviricota</taxon>
        <taxon>Caudoviricetes</taxon>
        <taxon>Pantevenvirales</taxon>
        <taxon>Kyanoviridae</taxon>
        <taxon>Lowelvirus</taxon>
        <taxon>Lowelvirus tuscon4d</taxon>
    </lineage>
</organism>